<evidence type="ECO:0000256" key="1">
    <source>
        <dbReference type="ARBA" id="ARBA00009267"/>
    </source>
</evidence>
<dbReference type="Proteomes" id="UP000595942">
    <property type="component" value="Chromosome"/>
</dbReference>
<dbReference type="EMBL" id="CP068073">
    <property type="protein sequence ID" value="QQS81892.1"/>
    <property type="molecule type" value="Genomic_DNA"/>
</dbReference>
<dbReference type="AlphaFoldDB" id="A0A143PEY2"/>
<dbReference type="EMBL" id="RQTE01000050">
    <property type="protein sequence ID" value="RZI03730.1"/>
    <property type="molecule type" value="Genomic_DNA"/>
</dbReference>
<keyword evidence="8" id="KW-1185">Reference proteome</keyword>
<dbReference type="GO" id="GO:0004497">
    <property type="term" value="F:monooxygenase activity"/>
    <property type="evidence" value="ECO:0007669"/>
    <property type="project" value="UniProtKB-KW"/>
</dbReference>
<gene>
    <name evidence="6" type="ORF">EIG99_02605</name>
    <name evidence="5" type="ORF">I6J05_08135</name>
</gene>
<dbReference type="Gene3D" id="3.30.70.100">
    <property type="match status" value="1"/>
</dbReference>
<dbReference type="InterPro" id="IPR007138">
    <property type="entry name" value="ABM_dom"/>
</dbReference>
<dbReference type="PROSITE" id="PS51725">
    <property type="entry name" value="ABM"/>
    <property type="match status" value="1"/>
</dbReference>
<dbReference type="KEGG" id="scv:A4G25_10350"/>
<protein>
    <recommendedName>
        <fullName evidence="2">Signal transduction protein TRAP</fullName>
    </recommendedName>
    <alternativeName>
        <fullName evidence="3">Target of RNAIII-activating protein</fullName>
    </alternativeName>
</protein>
<organism evidence="6 7">
    <name type="scientific">Staphylococcus condimenti</name>
    <dbReference type="NCBI Taxonomy" id="70255"/>
    <lineage>
        <taxon>Bacteria</taxon>
        <taxon>Bacillati</taxon>
        <taxon>Bacillota</taxon>
        <taxon>Bacilli</taxon>
        <taxon>Bacillales</taxon>
        <taxon>Staphylococcaceae</taxon>
        <taxon>Staphylococcus</taxon>
    </lineage>
</organism>
<keyword evidence="6" id="KW-0503">Monooxygenase</keyword>
<evidence type="ECO:0000256" key="2">
    <source>
        <dbReference type="ARBA" id="ARBA00018486"/>
    </source>
</evidence>
<evidence type="ECO:0000259" key="4">
    <source>
        <dbReference type="PROSITE" id="PS51725"/>
    </source>
</evidence>
<dbReference type="OrthoDB" id="287932at2"/>
<keyword evidence="6" id="KW-0560">Oxidoreductase</keyword>
<proteinExistence type="inferred from homology"/>
<dbReference type="Pfam" id="PF03992">
    <property type="entry name" value="ABM"/>
    <property type="match status" value="1"/>
</dbReference>
<dbReference type="InterPro" id="IPR050744">
    <property type="entry name" value="AI-2_Isomerase_LsrG"/>
</dbReference>
<reference evidence="6 7" key="1">
    <citation type="submission" date="2018-11" db="EMBL/GenBank/DDBJ databases">
        <title>Genomic profiling of Staphylococcus species from a Poultry farm system in KwaZulu-Natal, South Africa.</title>
        <authorList>
            <person name="Amoako D.G."/>
            <person name="Somboro A.M."/>
            <person name="Abia A.L.K."/>
            <person name="Bester L.A."/>
            <person name="Essack S.Y."/>
        </authorList>
    </citation>
    <scope>NUCLEOTIDE SEQUENCE [LARGE SCALE GENOMIC DNA]</scope>
    <source>
        <strain evidence="6 7">SA11</strain>
    </source>
</reference>
<evidence type="ECO:0000313" key="8">
    <source>
        <dbReference type="Proteomes" id="UP000595942"/>
    </source>
</evidence>
<dbReference type="Proteomes" id="UP000293854">
    <property type="component" value="Unassembled WGS sequence"/>
</dbReference>
<comment type="similarity">
    <text evidence="1">Belongs to the TRAP family.</text>
</comment>
<sequence>MITVIAKTNVNDMNYDRYISLAGQLVVASQAEENNVSYEHYENTNIPNSFVIIEQWKDRAALNAHVEADHFKVYWKEITQLCINEPTIQMFEDSDEISYE</sequence>
<dbReference type="PANTHER" id="PTHR33336:SF15">
    <property type="entry name" value="ABM DOMAIN-CONTAINING PROTEIN"/>
    <property type="match status" value="1"/>
</dbReference>
<evidence type="ECO:0000313" key="7">
    <source>
        <dbReference type="Proteomes" id="UP000293854"/>
    </source>
</evidence>
<evidence type="ECO:0000256" key="3">
    <source>
        <dbReference type="ARBA" id="ARBA00032861"/>
    </source>
</evidence>
<accession>A0A143PEY2</accession>
<dbReference type="PANTHER" id="PTHR33336">
    <property type="entry name" value="QUINOL MONOOXYGENASE YGIN-RELATED"/>
    <property type="match status" value="1"/>
</dbReference>
<dbReference type="RefSeq" id="WP_047131591.1">
    <property type="nucleotide sequence ID" value="NZ_CP015114.1"/>
</dbReference>
<dbReference type="SUPFAM" id="SSF54909">
    <property type="entry name" value="Dimeric alpha+beta barrel"/>
    <property type="match status" value="1"/>
</dbReference>
<name>A0A143PEY2_9STAP</name>
<dbReference type="GeneID" id="93725752"/>
<reference evidence="5 8" key="2">
    <citation type="submission" date="2021-01" db="EMBL/GenBank/DDBJ databases">
        <title>FDA dAtabase for Regulatory Grade micrObial Sequences (FDA-ARGOS): Supporting development and validation of Infectious Disease Dx tests.</title>
        <authorList>
            <person name="Sproer C."/>
            <person name="Gronow S."/>
            <person name="Severitt S."/>
            <person name="Schroder I."/>
            <person name="Tallon L."/>
            <person name="Sadzewicz L."/>
            <person name="Zhao X."/>
            <person name="Boylan J."/>
            <person name="Ott S."/>
            <person name="Bowen H."/>
            <person name="Vavikolanu K."/>
            <person name="Mehta A."/>
            <person name="Aluvathingal J."/>
            <person name="Nadendla S."/>
            <person name="Lowell S."/>
            <person name="Myers T."/>
            <person name="Yan Y."/>
            <person name="Sichtig H."/>
        </authorList>
    </citation>
    <scope>NUCLEOTIDE SEQUENCE [LARGE SCALE GENOMIC DNA]</scope>
    <source>
        <strain evidence="5 8">FDAARGOS_1148</strain>
    </source>
</reference>
<evidence type="ECO:0000313" key="5">
    <source>
        <dbReference type="EMBL" id="QQS81892.1"/>
    </source>
</evidence>
<evidence type="ECO:0000313" key="6">
    <source>
        <dbReference type="EMBL" id="RZI03730.1"/>
    </source>
</evidence>
<dbReference type="InterPro" id="IPR011008">
    <property type="entry name" value="Dimeric_a/b-barrel"/>
</dbReference>
<feature type="domain" description="ABM" evidence="4">
    <location>
        <begin position="2"/>
        <end position="91"/>
    </location>
</feature>